<sequence length="311" mass="36353">MGIWKITQLLRAQRLKAPKGRTWHDNTILRMLQNQVYLGKVVFGKTTGSGHKDRGREPDVRQNPEERWIIYDDAHEALITVEEFNDIQIKLMQNSRFPVHTKKSKQALSGLLFCKKCGRAMTCNRRKVKDGEKLYVKKCQSMSDTGVVCGNPGIQAQDVLDAIDKKVKAYRKQLDHNKNKKRDKALQLMQKQITAHKQSLKNLEDGFGRIRNMYRLGVISDEEFMKDIKKNKEELESTQNNLRSLEKQYQYTSAEGRKDLRDRFADFDENFSIESSNPEDVNNLLKTIIEKIFYIREGDDFVLDIKFMWDL</sequence>
<dbReference type="PANTHER" id="PTHR30461">
    <property type="entry name" value="DNA-INVERTASE FROM LAMBDOID PROPHAGE"/>
    <property type="match status" value="1"/>
</dbReference>
<keyword evidence="1" id="KW-0238">DNA-binding</keyword>
<feature type="domain" description="Recombinase" evidence="4">
    <location>
        <begin position="1"/>
        <end position="97"/>
    </location>
</feature>
<proteinExistence type="predicted"/>
<evidence type="ECO:0000313" key="5">
    <source>
        <dbReference type="EMBL" id="MBP1936233.1"/>
    </source>
</evidence>
<dbReference type="InterPro" id="IPR050639">
    <property type="entry name" value="SSR_resolvase"/>
</dbReference>
<keyword evidence="6" id="KW-1185">Reference proteome</keyword>
<evidence type="ECO:0000256" key="1">
    <source>
        <dbReference type="ARBA" id="ARBA00023125"/>
    </source>
</evidence>
<accession>A0ABS4H138</accession>
<evidence type="ECO:0000256" key="2">
    <source>
        <dbReference type="ARBA" id="ARBA00023172"/>
    </source>
</evidence>
<reference evidence="5 6" key="1">
    <citation type="submission" date="2021-03" db="EMBL/GenBank/DDBJ databases">
        <title>Genomic Encyclopedia of Type Strains, Phase IV (KMG-IV): sequencing the most valuable type-strain genomes for metagenomic binning, comparative biology and taxonomic classification.</title>
        <authorList>
            <person name="Goeker M."/>
        </authorList>
    </citation>
    <scope>NUCLEOTIDE SEQUENCE [LARGE SCALE GENOMIC DNA]</scope>
    <source>
        <strain evidence="5 6">DSM 23491</strain>
    </source>
</reference>
<dbReference type="InterPro" id="IPR025827">
    <property type="entry name" value="Zn_ribbon_recom_dom"/>
</dbReference>
<dbReference type="Proteomes" id="UP001519273">
    <property type="component" value="Unassembled WGS sequence"/>
</dbReference>
<evidence type="ECO:0000256" key="3">
    <source>
        <dbReference type="SAM" id="Coils"/>
    </source>
</evidence>
<dbReference type="PANTHER" id="PTHR30461:SF2">
    <property type="entry name" value="SERINE RECOMBINASE PINE-RELATED"/>
    <property type="match status" value="1"/>
</dbReference>
<comment type="caution">
    <text evidence="5">The sequence shown here is derived from an EMBL/GenBank/DDBJ whole genome shotgun (WGS) entry which is preliminary data.</text>
</comment>
<evidence type="ECO:0000259" key="4">
    <source>
        <dbReference type="PROSITE" id="PS51737"/>
    </source>
</evidence>
<dbReference type="Pfam" id="PF07508">
    <property type="entry name" value="Recombinase"/>
    <property type="match status" value="1"/>
</dbReference>
<feature type="coiled-coil region" evidence="3">
    <location>
        <begin position="160"/>
        <end position="255"/>
    </location>
</feature>
<dbReference type="PROSITE" id="PS51737">
    <property type="entry name" value="RECOMBINASE_DNA_BIND"/>
    <property type="match status" value="1"/>
</dbReference>
<organism evidence="5 6">
    <name type="scientific">Paenibacillus sediminis</name>
    <dbReference type="NCBI Taxonomy" id="664909"/>
    <lineage>
        <taxon>Bacteria</taxon>
        <taxon>Bacillati</taxon>
        <taxon>Bacillota</taxon>
        <taxon>Bacilli</taxon>
        <taxon>Bacillales</taxon>
        <taxon>Paenibacillaceae</taxon>
        <taxon>Paenibacillus</taxon>
    </lineage>
</organism>
<keyword evidence="3" id="KW-0175">Coiled coil</keyword>
<keyword evidence="2" id="KW-0233">DNA recombination</keyword>
<dbReference type="InterPro" id="IPR038109">
    <property type="entry name" value="DNA_bind_recomb_sf"/>
</dbReference>
<evidence type="ECO:0000313" key="6">
    <source>
        <dbReference type="Proteomes" id="UP001519273"/>
    </source>
</evidence>
<dbReference type="Gene3D" id="3.90.1750.20">
    <property type="entry name" value="Putative Large Serine Recombinase, Chain B, Domain 2"/>
    <property type="match status" value="1"/>
</dbReference>
<protein>
    <recommendedName>
        <fullName evidence="4">Recombinase domain-containing protein</fullName>
    </recommendedName>
</protein>
<gene>
    <name evidence="5" type="ORF">J2Z20_001094</name>
</gene>
<dbReference type="Pfam" id="PF13408">
    <property type="entry name" value="Zn_ribbon_recom"/>
    <property type="match status" value="1"/>
</dbReference>
<dbReference type="InterPro" id="IPR011109">
    <property type="entry name" value="DNA_bind_recombinase_dom"/>
</dbReference>
<dbReference type="EMBL" id="JAGGKP010000001">
    <property type="protein sequence ID" value="MBP1936233.1"/>
    <property type="molecule type" value="Genomic_DNA"/>
</dbReference>
<name>A0ABS4H138_9BACL</name>